<protein>
    <submittedName>
        <fullName evidence="7">Hydroxypyruvate reductase</fullName>
        <ecNumber evidence="7">1.1.1.81</ecNumber>
    </submittedName>
</protein>
<dbReference type="EC" id="1.1.1.81" evidence="7"/>
<dbReference type="Gene3D" id="3.40.50.720">
    <property type="entry name" value="NAD(P)-binding Rossmann-like Domain"/>
    <property type="match status" value="2"/>
</dbReference>
<organism evidence="7 8">
    <name type="scientific">Paludisphaera borealis</name>
    <dbReference type="NCBI Taxonomy" id="1387353"/>
    <lineage>
        <taxon>Bacteria</taxon>
        <taxon>Pseudomonadati</taxon>
        <taxon>Planctomycetota</taxon>
        <taxon>Planctomycetia</taxon>
        <taxon>Isosphaerales</taxon>
        <taxon>Isosphaeraceae</taxon>
        <taxon>Paludisphaera</taxon>
    </lineage>
</organism>
<dbReference type="PROSITE" id="PS00671">
    <property type="entry name" value="D_2_HYDROXYACID_DH_3"/>
    <property type="match status" value="1"/>
</dbReference>
<evidence type="ECO:0000259" key="5">
    <source>
        <dbReference type="Pfam" id="PF00389"/>
    </source>
</evidence>
<dbReference type="SUPFAM" id="SSF52283">
    <property type="entry name" value="Formate/glycerate dehydrogenase catalytic domain-like"/>
    <property type="match status" value="1"/>
</dbReference>
<sequence length="351" mass="37868">MSQTPKRFRVAFTGDFFAADGSTKYPDVGLSIFDGRDDVEWVKLAEHRTPIGADQIADAGAQGVVVLTPAVTAETVSQSRDLLAIGRFGVGYDAVDVAACTAADVAVFITAGAVDRSVAEATVGWMIGLCHNVRIKDDLVRTGRWDERSKYMGRDLRDRTFGAIGFGGIGRATVGLLRGFGMKPPLVFDPFLDARAADELGVRSVGLDELLAEADFVSIHCPLTDKTRGLIGAREIGLMKPDAYLINTARGGIVDEDALYDALAAGRIAGAALDCFAEEPVVRPHRFGTLDNVLLAPHCIAWTDELFRDIGRAACQGMLDLALGRTPRGVVNPEVFDRPGFQEKWARLRCR</sequence>
<evidence type="ECO:0000313" key="7">
    <source>
        <dbReference type="EMBL" id="APW58931.1"/>
    </source>
</evidence>
<dbReference type="InterPro" id="IPR050857">
    <property type="entry name" value="D-2-hydroxyacid_DH"/>
</dbReference>
<dbReference type="Pfam" id="PF00389">
    <property type="entry name" value="2-Hacid_dh"/>
    <property type="match status" value="1"/>
</dbReference>
<dbReference type="PROSITE" id="PS00670">
    <property type="entry name" value="D_2_HYDROXYACID_DH_2"/>
    <property type="match status" value="1"/>
</dbReference>
<keyword evidence="8" id="KW-1185">Reference proteome</keyword>
<evidence type="ECO:0000256" key="3">
    <source>
        <dbReference type="ARBA" id="ARBA00023027"/>
    </source>
</evidence>
<evidence type="ECO:0000259" key="6">
    <source>
        <dbReference type="Pfam" id="PF02826"/>
    </source>
</evidence>
<proteinExistence type="inferred from homology"/>
<dbReference type="OrthoDB" id="277029at2"/>
<dbReference type="RefSeq" id="WP_076343178.1">
    <property type="nucleotide sequence ID" value="NZ_CP019082.1"/>
</dbReference>
<dbReference type="InterPro" id="IPR006139">
    <property type="entry name" value="D-isomer_2_OHA_DH_cat_dom"/>
</dbReference>
<dbReference type="AlphaFoldDB" id="A0A1U7CJ23"/>
<reference evidence="8" key="1">
    <citation type="submission" date="2016-12" db="EMBL/GenBank/DDBJ databases">
        <title>Comparative genomics of four Isosphaeraceae planctomycetes: a common pool of plasmids and glycoside hydrolase genes.</title>
        <authorList>
            <person name="Ivanova A."/>
        </authorList>
    </citation>
    <scope>NUCLEOTIDE SEQUENCE [LARGE SCALE GENOMIC DNA]</scope>
    <source>
        <strain evidence="8">PX4</strain>
    </source>
</reference>
<dbReference type="Pfam" id="PF02826">
    <property type="entry name" value="2-Hacid_dh_C"/>
    <property type="match status" value="1"/>
</dbReference>
<dbReference type="FunFam" id="3.40.50.720:FF:000203">
    <property type="entry name" value="D-3-phosphoglycerate dehydrogenase (SerA)"/>
    <property type="match status" value="1"/>
</dbReference>
<comment type="similarity">
    <text evidence="1 4">Belongs to the D-isomer specific 2-hydroxyacid dehydrogenase family.</text>
</comment>
<accession>A0A1U7CJ23</accession>
<dbReference type="STRING" id="1387353.BSF38_00343"/>
<dbReference type="InterPro" id="IPR006140">
    <property type="entry name" value="D-isomer_DH_NAD-bd"/>
</dbReference>
<dbReference type="KEGG" id="pbor:BSF38_00343"/>
<dbReference type="InterPro" id="IPR029753">
    <property type="entry name" value="D-isomer_DH_CS"/>
</dbReference>
<dbReference type="InterPro" id="IPR036291">
    <property type="entry name" value="NAD(P)-bd_dom_sf"/>
</dbReference>
<evidence type="ECO:0000256" key="4">
    <source>
        <dbReference type="RuleBase" id="RU003719"/>
    </source>
</evidence>
<dbReference type="PANTHER" id="PTHR42789">
    <property type="entry name" value="D-ISOMER SPECIFIC 2-HYDROXYACID DEHYDROGENASE FAMILY PROTEIN (AFU_ORTHOLOGUE AFUA_6G10090)"/>
    <property type="match status" value="1"/>
</dbReference>
<evidence type="ECO:0000256" key="1">
    <source>
        <dbReference type="ARBA" id="ARBA00005854"/>
    </source>
</evidence>
<evidence type="ECO:0000256" key="2">
    <source>
        <dbReference type="ARBA" id="ARBA00023002"/>
    </source>
</evidence>
<dbReference type="PANTHER" id="PTHR42789:SF1">
    <property type="entry name" value="D-ISOMER SPECIFIC 2-HYDROXYACID DEHYDROGENASE FAMILY PROTEIN (AFU_ORTHOLOGUE AFUA_6G10090)"/>
    <property type="match status" value="1"/>
</dbReference>
<feature type="domain" description="D-isomer specific 2-hydroxyacid dehydrogenase NAD-binding" evidence="6">
    <location>
        <begin position="124"/>
        <end position="299"/>
    </location>
</feature>
<dbReference type="EMBL" id="CP019082">
    <property type="protein sequence ID" value="APW58931.1"/>
    <property type="molecule type" value="Genomic_DNA"/>
</dbReference>
<evidence type="ECO:0000313" key="8">
    <source>
        <dbReference type="Proteomes" id="UP000186309"/>
    </source>
</evidence>
<dbReference type="SUPFAM" id="SSF51735">
    <property type="entry name" value="NAD(P)-binding Rossmann-fold domains"/>
    <property type="match status" value="1"/>
</dbReference>
<keyword evidence="2 4" id="KW-0560">Oxidoreductase</keyword>
<gene>
    <name evidence="7" type="ORF">BSF38_00343</name>
</gene>
<name>A0A1U7CJ23_9BACT</name>
<keyword evidence="7" id="KW-0670">Pyruvate</keyword>
<dbReference type="GO" id="GO:0051287">
    <property type="term" value="F:NAD binding"/>
    <property type="evidence" value="ECO:0007669"/>
    <property type="project" value="InterPro"/>
</dbReference>
<feature type="domain" description="D-isomer specific 2-hydroxyacid dehydrogenase catalytic" evidence="5">
    <location>
        <begin position="59"/>
        <end position="332"/>
    </location>
</feature>
<dbReference type="GO" id="GO:0016618">
    <property type="term" value="F:hydroxypyruvate reductase [NAD(P)H] activity"/>
    <property type="evidence" value="ECO:0007669"/>
    <property type="project" value="UniProtKB-EC"/>
</dbReference>
<dbReference type="Proteomes" id="UP000186309">
    <property type="component" value="Chromosome"/>
</dbReference>
<keyword evidence="3" id="KW-0520">NAD</keyword>